<dbReference type="SUPFAM" id="SSF48726">
    <property type="entry name" value="Immunoglobulin"/>
    <property type="match status" value="1"/>
</dbReference>
<dbReference type="InterPro" id="IPR036179">
    <property type="entry name" value="Ig-like_dom_sf"/>
</dbReference>
<sequence>MQLVRLPPDQPLRPVDKSQSSVIDRVEKGTVDRLLCFSAAPVLPLFPKTKRVLEGDVLRLLCNPVGYPKPEAVYWSFSALGVDQMEDNNAIAAAENQLGPLEANASHYQLQTSKGGVPNDTLRFNQLLMKDNGLYACNVSNIYGSDLTYVLVNVKDRWAALWPFIGIVIEVTVLVTAILLYERHQMRSKPNKLDVNAAPQDASSPSTKPRASGMVQQQRCAAADEADVSKTNAMEPVDQKIDEIRQRGAPKC</sequence>
<feature type="compositionally biased region" description="Polar residues" evidence="1">
    <location>
        <begin position="201"/>
        <end position="219"/>
    </location>
</feature>
<dbReference type="AlphaFoldDB" id="A0A4E0RG17"/>
<organism evidence="4 5">
    <name type="scientific">Fasciola hepatica</name>
    <name type="common">Liver fluke</name>
    <dbReference type="NCBI Taxonomy" id="6192"/>
    <lineage>
        <taxon>Eukaryota</taxon>
        <taxon>Metazoa</taxon>
        <taxon>Spiralia</taxon>
        <taxon>Lophotrochozoa</taxon>
        <taxon>Platyhelminthes</taxon>
        <taxon>Trematoda</taxon>
        <taxon>Digenea</taxon>
        <taxon>Plagiorchiida</taxon>
        <taxon>Echinostomata</taxon>
        <taxon>Echinostomatoidea</taxon>
        <taxon>Fasciolidae</taxon>
        <taxon>Fasciola</taxon>
    </lineage>
</organism>
<evidence type="ECO:0000259" key="3">
    <source>
        <dbReference type="PROSITE" id="PS50835"/>
    </source>
</evidence>
<proteinExistence type="predicted"/>
<dbReference type="EMBL" id="JXXN02001088">
    <property type="protein sequence ID" value="THD25561.1"/>
    <property type="molecule type" value="Genomic_DNA"/>
</dbReference>
<feature type="compositionally biased region" description="Basic and acidic residues" evidence="1">
    <location>
        <begin position="237"/>
        <end position="246"/>
    </location>
</feature>
<evidence type="ECO:0000313" key="5">
    <source>
        <dbReference type="Proteomes" id="UP000230066"/>
    </source>
</evidence>
<evidence type="ECO:0000256" key="2">
    <source>
        <dbReference type="SAM" id="Phobius"/>
    </source>
</evidence>
<dbReference type="InterPro" id="IPR013783">
    <property type="entry name" value="Ig-like_fold"/>
</dbReference>
<protein>
    <submittedName>
        <fullName evidence="4">Basigin</fullName>
    </submittedName>
</protein>
<feature type="transmembrane region" description="Helical" evidence="2">
    <location>
        <begin position="160"/>
        <end position="181"/>
    </location>
</feature>
<evidence type="ECO:0000313" key="4">
    <source>
        <dbReference type="EMBL" id="THD25561.1"/>
    </source>
</evidence>
<dbReference type="InterPro" id="IPR003599">
    <property type="entry name" value="Ig_sub"/>
</dbReference>
<accession>A0A4E0RG17</accession>
<keyword evidence="5" id="KW-1185">Reference proteome</keyword>
<comment type="caution">
    <text evidence="4">The sequence shown here is derived from an EMBL/GenBank/DDBJ whole genome shotgun (WGS) entry which is preliminary data.</text>
</comment>
<keyword evidence="2" id="KW-0812">Transmembrane</keyword>
<keyword evidence="2" id="KW-0472">Membrane</keyword>
<dbReference type="Gene3D" id="2.60.40.10">
    <property type="entry name" value="Immunoglobulins"/>
    <property type="match status" value="1"/>
</dbReference>
<reference evidence="4" key="1">
    <citation type="submission" date="2019-03" db="EMBL/GenBank/DDBJ databases">
        <title>Improved annotation for the trematode Fasciola hepatica.</title>
        <authorList>
            <person name="Choi Y.-J."/>
            <person name="Martin J."/>
            <person name="Mitreva M."/>
        </authorList>
    </citation>
    <scope>NUCLEOTIDE SEQUENCE [LARGE SCALE GENOMIC DNA]</scope>
</reference>
<feature type="domain" description="Ig-like" evidence="3">
    <location>
        <begin position="41"/>
        <end position="148"/>
    </location>
</feature>
<gene>
    <name evidence="4" type="ORF">D915_003465</name>
</gene>
<dbReference type="InterPro" id="IPR007110">
    <property type="entry name" value="Ig-like_dom"/>
</dbReference>
<keyword evidence="2" id="KW-1133">Transmembrane helix</keyword>
<dbReference type="Proteomes" id="UP000230066">
    <property type="component" value="Unassembled WGS sequence"/>
</dbReference>
<name>A0A4E0RG17_FASHE</name>
<feature type="region of interest" description="Disordered" evidence="1">
    <location>
        <begin position="191"/>
        <end position="252"/>
    </location>
</feature>
<evidence type="ECO:0000256" key="1">
    <source>
        <dbReference type="SAM" id="MobiDB-lite"/>
    </source>
</evidence>
<dbReference type="PROSITE" id="PS50835">
    <property type="entry name" value="IG_LIKE"/>
    <property type="match status" value="1"/>
</dbReference>
<dbReference type="SMART" id="SM00409">
    <property type="entry name" value="IG"/>
    <property type="match status" value="1"/>
</dbReference>